<dbReference type="EMBL" id="MGHL01000010">
    <property type="protein sequence ID" value="OGM69664.1"/>
    <property type="molecule type" value="Genomic_DNA"/>
</dbReference>
<dbReference type="PANTHER" id="PTHR30345">
    <property type="entry name" value="RIBOSE-5-PHOSPHATE ISOMERASE B"/>
    <property type="match status" value="1"/>
</dbReference>
<dbReference type="NCBIfam" id="TIGR00689">
    <property type="entry name" value="rpiB_lacA_lacB"/>
    <property type="match status" value="1"/>
</dbReference>
<proteinExistence type="inferred from homology"/>
<sequence>MKVFIGADHRGYKLKEKVAQWLFEAKYEFEDLGADHLDPDDDYTVYAERVASLVARDRDRDRGRGILLCGSGVGVDVVANKFDGVRASIGKSEAQVKAGRNDDNMNILVLATDYTKEEEAEKMVKAFLETKFAGLPRFKRRLEDIKRIEGNN</sequence>
<comment type="similarity">
    <text evidence="1">Belongs to the LacAB/RpiB family.</text>
</comment>
<evidence type="ECO:0000256" key="1">
    <source>
        <dbReference type="ARBA" id="ARBA00008754"/>
    </source>
</evidence>
<organism evidence="2 3">
    <name type="scientific">Candidatus Woesebacteria bacterium RIFCSPLOWO2_01_FULL_44_14</name>
    <dbReference type="NCBI Taxonomy" id="1802525"/>
    <lineage>
        <taxon>Bacteria</taxon>
        <taxon>Candidatus Woeseibacteriota</taxon>
    </lineage>
</organism>
<reference evidence="2 3" key="1">
    <citation type="journal article" date="2016" name="Nat. Commun.">
        <title>Thousands of microbial genomes shed light on interconnected biogeochemical processes in an aquifer system.</title>
        <authorList>
            <person name="Anantharaman K."/>
            <person name="Brown C.T."/>
            <person name="Hug L.A."/>
            <person name="Sharon I."/>
            <person name="Castelle C.J."/>
            <person name="Probst A.J."/>
            <person name="Thomas B.C."/>
            <person name="Singh A."/>
            <person name="Wilkins M.J."/>
            <person name="Karaoz U."/>
            <person name="Brodie E.L."/>
            <person name="Williams K.H."/>
            <person name="Hubbard S.S."/>
            <person name="Banfield J.F."/>
        </authorList>
    </citation>
    <scope>NUCLEOTIDE SEQUENCE [LARGE SCALE GENOMIC DNA]</scope>
</reference>
<evidence type="ECO:0000313" key="3">
    <source>
        <dbReference type="Proteomes" id="UP000178429"/>
    </source>
</evidence>
<evidence type="ECO:0000313" key="2">
    <source>
        <dbReference type="EMBL" id="OGM69664.1"/>
    </source>
</evidence>
<dbReference type="NCBIfam" id="NF004051">
    <property type="entry name" value="PRK05571.1"/>
    <property type="match status" value="1"/>
</dbReference>
<dbReference type="GO" id="GO:0016861">
    <property type="term" value="F:intramolecular oxidoreductase activity, interconverting aldoses and ketoses"/>
    <property type="evidence" value="ECO:0007669"/>
    <property type="project" value="UniProtKB-ARBA"/>
</dbReference>
<dbReference type="PIRSF" id="PIRSF005384">
    <property type="entry name" value="RpiB_LacA_B"/>
    <property type="match status" value="1"/>
</dbReference>
<comment type="caution">
    <text evidence="2">The sequence shown here is derived from an EMBL/GenBank/DDBJ whole genome shotgun (WGS) entry which is preliminary data.</text>
</comment>
<dbReference type="STRING" id="1802525.A2975_00955"/>
<dbReference type="PANTHER" id="PTHR30345:SF0">
    <property type="entry name" value="DNA DAMAGE-REPAIR_TOLERATION PROTEIN DRT102"/>
    <property type="match status" value="1"/>
</dbReference>
<dbReference type="Pfam" id="PF02502">
    <property type="entry name" value="LacAB_rpiB"/>
    <property type="match status" value="1"/>
</dbReference>
<accession>A0A1F8BZY3</accession>
<dbReference type="AlphaFoldDB" id="A0A1F8BZY3"/>
<dbReference type="Proteomes" id="UP000178429">
    <property type="component" value="Unassembled WGS sequence"/>
</dbReference>
<dbReference type="Gene3D" id="3.40.1400.10">
    <property type="entry name" value="Sugar-phosphate isomerase, RpiB/LacA/LacB"/>
    <property type="match status" value="1"/>
</dbReference>
<dbReference type="InterPro" id="IPR003500">
    <property type="entry name" value="RpiB_LacA_LacB"/>
</dbReference>
<dbReference type="InterPro" id="IPR036569">
    <property type="entry name" value="RpiB_LacA_LacB_sf"/>
</dbReference>
<gene>
    <name evidence="2" type="ORF">A2975_00955</name>
</gene>
<evidence type="ECO:0008006" key="4">
    <source>
        <dbReference type="Google" id="ProtNLM"/>
    </source>
</evidence>
<name>A0A1F8BZY3_9BACT</name>
<dbReference type="SUPFAM" id="SSF89623">
    <property type="entry name" value="Ribose/Galactose isomerase RpiB/AlsB"/>
    <property type="match status" value="1"/>
</dbReference>
<protein>
    <recommendedName>
        <fullName evidence="4">Ribose-5-phosphate isomerase</fullName>
    </recommendedName>
</protein>
<dbReference type="GO" id="GO:0005975">
    <property type="term" value="P:carbohydrate metabolic process"/>
    <property type="evidence" value="ECO:0007669"/>
    <property type="project" value="InterPro"/>
</dbReference>